<feature type="transmembrane region" description="Helical" evidence="1">
    <location>
        <begin position="97"/>
        <end position="116"/>
    </location>
</feature>
<name>A0A1G2JP02_9BACT</name>
<feature type="transmembrane region" description="Helical" evidence="1">
    <location>
        <begin position="136"/>
        <end position="161"/>
    </location>
</feature>
<sequence length="202" mass="22832">MRYFFEEEKEIEQVAEAPDKVKALTKISTVIFAGVAFLSLMIPFGFGHPQWLIGTIVNAILFLAVLFLQKKYWLPLIIFPSLGVLARGLIFGPLTFFLIYFLPFIWMGNFILMLVFEKFFVIPAKAGTQSNDTVRYLFAVLVAGLAKFAFLFLTANLYFNLKVVPKIFVASMGLNQLETALAGGVISFLVFKAFKNYKIKNI</sequence>
<evidence type="ECO:0000313" key="2">
    <source>
        <dbReference type="EMBL" id="OGZ88867.1"/>
    </source>
</evidence>
<accession>A0A1G2JP02</accession>
<reference evidence="2 3" key="1">
    <citation type="journal article" date="2016" name="Nat. Commun.">
        <title>Thousands of microbial genomes shed light on interconnected biogeochemical processes in an aquifer system.</title>
        <authorList>
            <person name="Anantharaman K."/>
            <person name="Brown C.T."/>
            <person name="Hug L.A."/>
            <person name="Sharon I."/>
            <person name="Castelle C.J."/>
            <person name="Probst A.J."/>
            <person name="Thomas B.C."/>
            <person name="Singh A."/>
            <person name="Wilkins M.J."/>
            <person name="Karaoz U."/>
            <person name="Brodie E.L."/>
            <person name="Williams K.H."/>
            <person name="Hubbard S.S."/>
            <person name="Banfield J.F."/>
        </authorList>
    </citation>
    <scope>NUCLEOTIDE SEQUENCE [LARGE SCALE GENOMIC DNA]</scope>
</reference>
<organism evidence="2 3">
    <name type="scientific">Candidatus Staskawiczbacteria bacterium RIFOXYD1_FULL_32_13</name>
    <dbReference type="NCBI Taxonomy" id="1802234"/>
    <lineage>
        <taxon>Bacteria</taxon>
        <taxon>Candidatus Staskawicziibacteriota</taxon>
    </lineage>
</organism>
<evidence type="ECO:0008006" key="4">
    <source>
        <dbReference type="Google" id="ProtNLM"/>
    </source>
</evidence>
<dbReference type="EMBL" id="MHPU01000015">
    <property type="protein sequence ID" value="OGZ88867.1"/>
    <property type="molecule type" value="Genomic_DNA"/>
</dbReference>
<keyword evidence="1" id="KW-0472">Membrane</keyword>
<feature type="transmembrane region" description="Helical" evidence="1">
    <location>
        <begin position="51"/>
        <end position="68"/>
    </location>
</feature>
<feature type="transmembrane region" description="Helical" evidence="1">
    <location>
        <begin position="27"/>
        <end position="45"/>
    </location>
</feature>
<proteinExistence type="predicted"/>
<gene>
    <name evidence="2" type="ORF">A2561_01755</name>
</gene>
<keyword evidence="1" id="KW-0812">Transmembrane</keyword>
<keyword evidence="1" id="KW-1133">Transmembrane helix</keyword>
<feature type="transmembrane region" description="Helical" evidence="1">
    <location>
        <begin position="73"/>
        <end position="91"/>
    </location>
</feature>
<protein>
    <recommendedName>
        <fullName evidence="4">ECF transporter S component</fullName>
    </recommendedName>
</protein>
<feature type="transmembrane region" description="Helical" evidence="1">
    <location>
        <begin position="167"/>
        <end position="191"/>
    </location>
</feature>
<evidence type="ECO:0000256" key="1">
    <source>
        <dbReference type="SAM" id="Phobius"/>
    </source>
</evidence>
<evidence type="ECO:0000313" key="3">
    <source>
        <dbReference type="Proteomes" id="UP000178935"/>
    </source>
</evidence>
<comment type="caution">
    <text evidence="2">The sequence shown here is derived from an EMBL/GenBank/DDBJ whole genome shotgun (WGS) entry which is preliminary data.</text>
</comment>
<dbReference type="Proteomes" id="UP000178935">
    <property type="component" value="Unassembled WGS sequence"/>
</dbReference>
<dbReference type="AlphaFoldDB" id="A0A1G2JP02"/>